<evidence type="ECO:0000313" key="3">
    <source>
        <dbReference type="Proteomes" id="UP001059295"/>
    </source>
</evidence>
<accession>A0ABY5UWD8</accession>
<evidence type="ECO:0000256" key="1">
    <source>
        <dbReference type="SAM" id="SignalP"/>
    </source>
</evidence>
<dbReference type="PROSITE" id="PS51257">
    <property type="entry name" value="PROKAR_LIPOPROTEIN"/>
    <property type="match status" value="1"/>
</dbReference>
<proteinExistence type="predicted"/>
<dbReference type="RefSeq" id="WP_019246182.1">
    <property type="nucleotide sequence ID" value="NZ_CAPH01000013.1"/>
</dbReference>
<dbReference type="Proteomes" id="UP001059295">
    <property type="component" value="Chromosome"/>
</dbReference>
<evidence type="ECO:0000313" key="2">
    <source>
        <dbReference type="EMBL" id="UWN56380.1"/>
    </source>
</evidence>
<feature type="signal peptide" evidence="1">
    <location>
        <begin position="1"/>
        <end position="19"/>
    </location>
</feature>
<feature type="chain" id="PRO_5045700733" evidence="1">
    <location>
        <begin position="20"/>
        <end position="483"/>
    </location>
</feature>
<sequence>MKKCFLWMTAMAFVAALWTGCEDDKGGETPPPPPPETALSNLNGNVALPEIESARLDYRPELSTARTDTYFLTLSVSGFDASLRTGRGVRFELSVDKGGSPFGRYLIGDGGEPCVPGALDSEEQRVHSWYVDASGQTVVEAPLCSGLLDLTKVLGKKPGNTYYQVSFTAYDDQSPAYSVNGKFSGDLTVSLPGSGSEEPAATYVYAGVSGYSQEEGYTTWAIDFDNENFTKHLGFMSINADPGIAFEEGIPAGRYVIAEDDEPGTITWPTYDDMEADLSMIFLESGTVDVSRDGDRYTVVVDATDEYGEPFRADFEGEFYYENVTEKSSVGPVEAYAVWYGAKEGTTYNNWYITLVDNGYLTTADAVGNYYYGNILRFDLLTGSDHLYTDGLPEGTFPVQASRSGEGIWGGEGADCTSFLTEYFSGIPAVCKLTGGEVTITRDQESYTISFDGVEMSGDRTELSGSYSGKVQYIDATQEEPSN</sequence>
<protein>
    <submittedName>
        <fullName evidence="2">Uncharacterized protein</fullName>
    </submittedName>
</protein>
<keyword evidence="1" id="KW-0732">Signal</keyword>
<dbReference type="GeneID" id="82891434"/>
<gene>
    <name evidence="2" type="ORF">NQ491_06830</name>
</gene>
<keyword evidence="3" id="KW-1185">Reference proteome</keyword>
<name>A0ABY5UWD8_9BACT</name>
<organism evidence="2 3">
    <name type="scientific">Alistipes ihumii AP11</name>
    <dbReference type="NCBI Taxonomy" id="1211813"/>
    <lineage>
        <taxon>Bacteria</taxon>
        <taxon>Pseudomonadati</taxon>
        <taxon>Bacteroidota</taxon>
        <taxon>Bacteroidia</taxon>
        <taxon>Bacteroidales</taxon>
        <taxon>Rikenellaceae</taxon>
        <taxon>Alistipes</taxon>
    </lineage>
</organism>
<reference evidence="2" key="1">
    <citation type="journal article" date="2022" name="Cell">
        <title>Design, construction, and in vivo augmentation of a complex gut microbiome.</title>
        <authorList>
            <person name="Cheng A.G."/>
            <person name="Ho P.Y."/>
            <person name="Aranda-Diaz A."/>
            <person name="Jain S."/>
            <person name="Yu F.B."/>
            <person name="Meng X."/>
            <person name="Wang M."/>
            <person name="Iakiviak M."/>
            <person name="Nagashima K."/>
            <person name="Zhao A."/>
            <person name="Murugkar P."/>
            <person name="Patil A."/>
            <person name="Atabakhsh K."/>
            <person name="Weakley A."/>
            <person name="Yan J."/>
            <person name="Brumbaugh A.R."/>
            <person name="Higginbottom S."/>
            <person name="Dimas A."/>
            <person name="Shiver A.L."/>
            <person name="Deutschbauer A."/>
            <person name="Neff N."/>
            <person name="Sonnenburg J.L."/>
            <person name="Huang K.C."/>
            <person name="Fischbach M.A."/>
        </authorList>
    </citation>
    <scope>NUCLEOTIDE SEQUENCE</scope>
    <source>
        <strain evidence="2">AP11</strain>
    </source>
</reference>
<dbReference type="EMBL" id="CP102294">
    <property type="protein sequence ID" value="UWN56380.1"/>
    <property type="molecule type" value="Genomic_DNA"/>
</dbReference>